<sequence>MKLNMKEKKILYAYGCPSHHNTVTRLKWLIALTVDPEAKSQMLHLARKIETETEERWYEAFYHHLRMEMDEYRRIRRSLRA</sequence>
<dbReference type="EMBL" id="AJWY01005923">
    <property type="protein sequence ID" value="EKC68305.1"/>
    <property type="molecule type" value="Genomic_DNA"/>
</dbReference>
<evidence type="ECO:0000313" key="1">
    <source>
        <dbReference type="EMBL" id="EKC68305.1"/>
    </source>
</evidence>
<dbReference type="AlphaFoldDB" id="K1TPS8"/>
<accession>K1TPS8</accession>
<name>K1TPS8_9ZZZZ</name>
<proteinExistence type="predicted"/>
<comment type="caution">
    <text evidence="1">The sequence shown here is derived from an EMBL/GenBank/DDBJ whole genome shotgun (WGS) entry which is preliminary data.</text>
</comment>
<protein>
    <submittedName>
        <fullName evidence="1">Uncharacterized protein</fullName>
    </submittedName>
</protein>
<feature type="non-terminal residue" evidence="1">
    <location>
        <position position="81"/>
    </location>
</feature>
<organism evidence="1">
    <name type="scientific">human gut metagenome</name>
    <dbReference type="NCBI Taxonomy" id="408170"/>
    <lineage>
        <taxon>unclassified sequences</taxon>
        <taxon>metagenomes</taxon>
        <taxon>organismal metagenomes</taxon>
    </lineage>
</organism>
<reference evidence="1" key="1">
    <citation type="journal article" date="2013" name="Environ. Microbiol.">
        <title>Microbiota from the distal guts of lean and obese adolescents exhibit partial functional redundancy besides clear differences in community structure.</title>
        <authorList>
            <person name="Ferrer M."/>
            <person name="Ruiz A."/>
            <person name="Lanza F."/>
            <person name="Haange S.B."/>
            <person name="Oberbach A."/>
            <person name="Till H."/>
            <person name="Bargiela R."/>
            <person name="Campoy C."/>
            <person name="Segura M.T."/>
            <person name="Richter M."/>
            <person name="von Bergen M."/>
            <person name="Seifert J."/>
            <person name="Suarez A."/>
        </authorList>
    </citation>
    <scope>NUCLEOTIDE SEQUENCE</scope>
</reference>
<gene>
    <name evidence="1" type="ORF">LEA_08862</name>
</gene>